<name>A0ABT4QQS6_9HYPH</name>
<feature type="compositionally biased region" description="Polar residues" evidence="1">
    <location>
        <begin position="39"/>
        <end position="53"/>
    </location>
</feature>
<organism evidence="2 3">
    <name type="scientific">Mesorhizobium qingshengii</name>
    <dbReference type="NCBI Taxonomy" id="1165689"/>
    <lineage>
        <taxon>Bacteria</taxon>
        <taxon>Pseudomonadati</taxon>
        <taxon>Pseudomonadota</taxon>
        <taxon>Alphaproteobacteria</taxon>
        <taxon>Hyphomicrobiales</taxon>
        <taxon>Phyllobacteriaceae</taxon>
        <taxon>Mesorhizobium</taxon>
    </lineage>
</organism>
<evidence type="ECO:0000313" key="2">
    <source>
        <dbReference type="EMBL" id="MCZ8543859.1"/>
    </source>
</evidence>
<dbReference type="RefSeq" id="WP_269904430.1">
    <property type="nucleotide sequence ID" value="NZ_JAPFQA010000002.1"/>
</dbReference>
<reference evidence="2" key="1">
    <citation type="submission" date="2022-11" db="EMBL/GenBank/DDBJ databases">
        <authorList>
            <person name="Coimbra C."/>
        </authorList>
    </citation>
    <scope>NUCLEOTIDE SEQUENCE</scope>
    <source>
        <strain evidence="2">Jales19</strain>
    </source>
</reference>
<comment type="caution">
    <text evidence="2">The sequence shown here is derived from an EMBL/GenBank/DDBJ whole genome shotgun (WGS) entry which is preliminary data.</text>
</comment>
<evidence type="ECO:0000313" key="3">
    <source>
        <dbReference type="Proteomes" id="UP001152178"/>
    </source>
</evidence>
<feature type="region of interest" description="Disordered" evidence="1">
    <location>
        <begin position="1"/>
        <end position="118"/>
    </location>
</feature>
<sequence length="118" mass="11296">MSITSVTIRLDIGDGNSSGTSGGVSLHGEAPSPMDFGSGTATLSQGGVPTPSASMALASGQDMPPTPMSGIGGLTASISEPPAPSHDVANAASAASGGDDLPKPEGDPAGARKGPVKR</sequence>
<accession>A0ABT4QQS6</accession>
<evidence type="ECO:0000256" key="1">
    <source>
        <dbReference type="SAM" id="MobiDB-lite"/>
    </source>
</evidence>
<proteinExistence type="predicted"/>
<dbReference type="EMBL" id="JAPFQA010000002">
    <property type="protein sequence ID" value="MCZ8543859.1"/>
    <property type="molecule type" value="Genomic_DNA"/>
</dbReference>
<keyword evidence="3" id="KW-1185">Reference proteome</keyword>
<gene>
    <name evidence="2" type="ORF">OOJ09_06695</name>
</gene>
<protein>
    <submittedName>
        <fullName evidence="2">Uncharacterized protein</fullName>
    </submittedName>
</protein>
<dbReference type="Proteomes" id="UP001152178">
    <property type="component" value="Unassembled WGS sequence"/>
</dbReference>